<organism evidence="2 3">
    <name type="scientific">Photobacterium kishitanii</name>
    <dbReference type="NCBI Taxonomy" id="318456"/>
    <lineage>
        <taxon>Bacteria</taxon>
        <taxon>Pseudomonadati</taxon>
        <taxon>Pseudomonadota</taxon>
        <taxon>Gammaproteobacteria</taxon>
        <taxon>Vibrionales</taxon>
        <taxon>Vibrionaceae</taxon>
        <taxon>Photobacterium</taxon>
    </lineage>
</organism>
<keyword evidence="1" id="KW-0812">Transmembrane</keyword>
<comment type="caution">
    <text evidence="2">The sequence shown here is derived from an EMBL/GenBank/DDBJ whole genome shotgun (WGS) entry which is preliminary data.</text>
</comment>
<keyword evidence="1" id="KW-0472">Membrane</keyword>
<feature type="transmembrane region" description="Helical" evidence="1">
    <location>
        <begin position="47"/>
        <end position="65"/>
    </location>
</feature>
<evidence type="ECO:0000256" key="1">
    <source>
        <dbReference type="SAM" id="Phobius"/>
    </source>
</evidence>
<protein>
    <submittedName>
        <fullName evidence="2">Uncharacterized protein</fullName>
    </submittedName>
</protein>
<evidence type="ECO:0000313" key="2">
    <source>
        <dbReference type="EMBL" id="PSV00357.1"/>
    </source>
</evidence>
<name>A0A2T3KL35_9GAMM</name>
<dbReference type="AlphaFoldDB" id="A0A2T3KL35"/>
<reference evidence="2 3" key="1">
    <citation type="submission" date="2018-01" db="EMBL/GenBank/DDBJ databases">
        <title>Whole genome sequencing of Histamine producing bacteria.</title>
        <authorList>
            <person name="Butler K."/>
        </authorList>
    </citation>
    <scope>NUCLEOTIDE SEQUENCE [LARGE SCALE GENOMIC DNA]</scope>
    <source>
        <strain evidence="2 3">FS-7.2</strain>
    </source>
</reference>
<proteinExistence type="predicted"/>
<gene>
    <name evidence="2" type="ORF">C9J27_04315</name>
</gene>
<evidence type="ECO:0000313" key="3">
    <source>
        <dbReference type="Proteomes" id="UP000241426"/>
    </source>
</evidence>
<dbReference type="EMBL" id="PYNF01000003">
    <property type="protein sequence ID" value="PSV00357.1"/>
    <property type="molecule type" value="Genomic_DNA"/>
</dbReference>
<accession>A0A2T3KL35</accession>
<keyword evidence="1" id="KW-1133">Transmembrane helix</keyword>
<dbReference type="Proteomes" id="UP000241426">
    <property type="component" value="Unassembled WGS sequence"/>
</dbReference>
<sequence>MKMNVGACPDYETHNTTTTPKDNKILVLNKLNRSTATTTEPPKKSPLSLGGSVMAILYLLVALLLESE</sequence>